<evidence type="ECO:0000256" key="6">
    <source>
        <dbReference type="ARBA" id="ARBA00023136"/>
    </source>
</evidence>
<evidence type="ECO:0000256" key="2">
    <source>
        <dbReference type="ARBA" id="ARBA00010157"/>
    </source>
</evidence>
<comment type="subcellular location">
    <subcellularLocation>
        <location evidence="1">Cell membrane</location>
        <topology evidence="1">Multi-pass membrane protein</topology>
    </subcellularLocation>
</comment>
<reference evidence="9 10" key="1">
    <citation type="submission" date="2020-02" db="EMBL/GenBank/DDBJ databases">
        <title>Whole-genome analyses of novel actinobacteria.</title>
        <authorList>
            <person name="Sahin N."/>
            <person name="Tatar D."/>
        </authorList>
    </citation>
    <scope>NUCLEOTIDE SEQUENCE [LARGE SCALE GENOMIC DNA]</scope>
    <source>
        <strain evidence="9 10">SB3404</strain>
    </source>
</reference>
<dbReference type="Proteomes" id="UP000477722">
    <property type="component" value="Unassembled WGS sequence"/>
</dbReference>
<keyword evidence="6 7" id="KW-0472">Membrane</keyword>
<feature type="transmembrane region" description="Helical" evidence="7">
    <location>
        <begin position="175"/>
        <end position="195"/>
    </location>
</feature>
<feature type="transmembrane region" description="Helical" evidence="7">
    <location>
        <begin position="363"/>
        <end position="382"/>
    </location>
</feature>
<feature type="domain" description="SSD" evidence="8">
    <location>
        <begin position="176"/>
        <end position="324"/>
    </location>
</feature>
<dbReference type="EMBL" id="JAAKZZ010000431">
    <property type="protein sequence ID" value="NGO72289.1"/>
    <property type="molecule type" value="Genomic_DNA"/>
</dbReference>
<dbReference type="InterPro" id="IPR050545">
    <property type="entry name" value="Mycobact_MmpL"/>
</dbReference>
<feature type="transmembrane region" description="Helical" evidence="7">
    <location>
        <begin position="270"/>
        <end position="293"/>
    </location>
</feature>
<dbReference type="PANTHER" id="PTHR33406:SF11">
    <property type="entry name" value="MEMBRANE PROTEIN SCO6666-RELATED"/>
    <property type="match status" value="1"/>
</dbReference>
<dbReference type="Pfam" id="PF03176">
    <property type="entry name" value="MMPL"/>
    <property type="match status" value="2"/>
</dbReference>
<organism evidence="9 10">
    <name type="scientific">Streptomyces boncukensis</name>
    <dbReference type="NCBI Taxonomy" id="2711219"/>
    <lineage>
        <taxon>Bacteria</taxon>
        <taxon>Bacillati</taxon>
        <taxon>Actinomycetota</taxon>
        <taxon>Actinomycetes</taxon>
        <taxon>Kitasatosporales</taxon>
        <taxon>Streptomycetaceae</taxon>
        <taxon>Streptomyces</taxon>
    </lineage>
</organism>
<accession>A0A6G4X423</accession>
<dbReference type="PANTHER" id="PTHR33406">
    <property type="entry name" value="MEMBRANE PROTEIN MJ1562-RELATED"/>
    <property type="match status" value="1"/>
</dbReference>
<feature type="transmembrane region" description="Helical" evidence="7">
    <location>
        <begin position="202"/>
        <end position="222"/>
    </location>
</feature>
<evidence type="ECO:0000256" key="7">
    <source>
        <dbReference type="SAM" id="Phobius"/>
    </source>
</evidence>
<feature type="transmembrane region" description="Helical" evidence="7">
    <location>
        <begin position="658"/>
        <end position="680"/>
    </location>
</feature>
<keyword evidence="3" id="KW-1003">Cell membrane</keyword>
<evidence type="ECO:0000259" key="8">
    <source>
        <dbReference type="PROSITE" id="PS50156"/>
    </source>
</evidence>
<proteinExistence type="inferred from homology"/>
<dbReference type="SUPFAM" id="SSF82866">
    <property type="entry name" value="Multidrug efflux transporter AcrB transmembrane domain"/>
    <property type="match status" value="2"/>
</dbReference>
<evidence type="ECO:0000256" key="4">
    <source>
        <dbReference type="ARBA" id="ARBA00022692"/>
    </source>
</evidence>
<keyword evidence="10" id="KW-1185">Reference proteome</keyword>
<gene>
    <name evidence="9" type="ORF">G5C65_28850</name>
</gene>
<protein>
    <submittedName>
        <fullName evidence="9">MMPL family transporter</fullName>
    </submittedName>
</protein>
<evidence type="ECO:0000256" key="3">
    <source>
        <dbReference type="ARBA" id="ARBA00022475"/>
    </source>
</evidence>
<feature type="transmembrane region" description="Helical" evidence="7">
    <location>
        <begin position="299"/>
        <end position="326"/>
    </location>
</feature>
<feature type="transmembrane region" description="Helical" evidence="7">
    <location>
        <begin position="624"/>
        <end position="646"/>
    </location>
</feature>
<dbReference type="Gene3D" id="1.20.1640.10">
    <property type="entry name" value="Multidrug efflux transporter AcrB transmembrane domain"/>
    <property type="match status" value="2"/>
</dbReference>
<dbReference type="PROSITE" id="PS50156">
    <property type="entry name" value="SSD"/>
    <property type="match status" value="1"/>
</dbReference>
<feature type="transmembrane region" description="Helical" evidence="7">
    <location>
        <begin position="582"/>
        <end position="603"/>
    </location>
</feature>
<feature type="transmembrane region" description="Helical" evidence="7">
    <location>
        <begin position="522"/>
        <end position="543"/>
    </location>
</feature>
<comment type="caution">
    <text evidence="9">The sequence shown here is derived from an EMBL/GenBank/DDBJ whole genome shotgun (WGS) entry which is preliminary data.</text>
</comment>
<keyword evidence="4 7" id="KW-0812">Transmembrane</keyword>
<dbReference type="AlphaFoldDB" id="A0A6G4X423"/>
<sequence>MFARVAGFAQRRRRLALTLWLAVLAAVWGAAALAGSDYRSDFSLPGTESQRAGDLLSEHGSDQGGDTVEIVLRGTHGLREAGTERRVEGMLKKAARVPKVAHVVSPYEEKSAISRDGRTGYATVVLTVPAAEMTKGDTEPLYDIAREIHGGGLQVELGGEAARTLSEESGGTAEGAGILAALVILVLMFGTVVAAGLPIVTAVFAVGSTVGVIVLLSHVFTLADFTPYVMMLVGLGVGIDYALLVLARYRGELVRGEAPERAATTALDAAGRTVFFAACTVVLALLGLVALGLGSLQGMALAVALTVLATMVAALTLLPALLGVFGPRLARHFTRREARRSDRRKAPRGTGWRRFADGVQRRPLPVLLVAVVALGALAVPALELRLGFADAGNDSAGTTSREAYDLLSEGFGPGFNGPLVVVADGGEGGARQAGAEAARVLGDTPGIAAAAPPVPTEDGAVATVVAFPASSPQDERTSDLVARLRGTVLPELAERTGADYLVGGSTAAAEDYAGKVADRMPVFFAIVVGLSLVLLAGVFRSLLIPLKAALLNMLSIGSALGAMKLVFQDGRFGMEAGPVEPWMPVMVFAIVFGLSMDYEIFLVSRIREEWVRTRDPVAAVREGLAHTGSVIVAAGAIMIVVFGAFMLSDDRVLQQLGFGMAVAICVDALLVRCVVVPAALRLMGRRAWWLPEPLERVLPRVELERH</sequence>
<keyword evidence="5 7" id="KW-1133">Transmembrane helix</keyword>
<feature type="transmembrane region" description="Helical" evidence="7">
    <location>
        <begin position="228"/>
        <end position="249"/>
    </location>
</feature>
<evidence type="ECO:0000313" key="9">
    <source>
        <dbReference type="EMBL" id="NGO72289.1"/>
    </source>
</evidence>
<evidence type="ECO:0000313" key="10">
    <source>
        <dbReference type="Proteomes" id="UP000477722"/>
    </source>
</evidence>
<evidence type="ECO:0000256" key="5">
    <source>
        <dbReference type="ARBA" id="ARBA00022989"/>
    </source>
</evidence>
<comment type="similarity">
    <text evidence="2">Belongs to the resistance-nodulation-cell division (RND) (TC 2.A.6) family. MmpL subfamily.</text>
</comment>
<dbReference type="InterPro" id="IPR004869">
    <property type="entry name" value="MMPL_dom"/>
</dbReference>
<dbReference type="GO" id="GO:0005886">
    <property type="term" value="C:plasma membrane"/>
    <property type="evidence" value="ECO:0007669"/>
    <property type="project" value="UniProtKB-SubCell"/>
</dbReference>
<dbReference type="InterPro" id="IPR000731">
    <property type="entry name" value="SSD"/>
</dbReference>
<feature type="transmembrane region" description="Helical" evidence="7">
    <location>
        <begin position="550"/>
        <end position="567"/>
    </location>
</feature>
<name>A0A6G4X423_9ACTN</name>
<evidence type="ECO:0000256" key="1">
    <source>
        <dbReference type="ARBA" id="ARBA00004651"/>
    </source>
</evidence>